<evidence type="ECO:0000313" key="8">
    <source>
        <dbReference type="Proteomes" id="UP000037315"/>
    </source>
</evidence>
<evidence type="ECO:0000256" key="5">
    <source>
        <dbReference type="ARBA" id="ARBA00023136"/>
    </source>
</evidence>
<evidence type="ECO:0000256" key="3">
    <source>
        <dbReference type="ARBA" id="ARBA00022692"/>
    </source>
</evidence>
<dbReference type="AlphaFoldDB" id="A0A0J8YA10"/>
<dbReference type="EMBL" id="LFEJ01000015">
    <property type="protein sequence ID" value="KMV34274.1"/>
    <property type="molecule type" value="Genomic_DNA"/>
</dbReference>
<evidence type="ECO:0000256" key="1">
    <source>
        <dbReference type="ARBA" id="ARBA00004651"/>
    </source>
</evidence>
<feature type="transmembrane region" description="Helical" evidence="6">
    <location>
        <begin position="151"/>
        <end position="173"/>
    </location>
</feature>
<dbReference type="GO" id="GO:0009246">
    <property type="term" value="P:enterobacterial common antigen biosynthetic process"/>
    <property type="evidence" value="ECO:0007669"/>
    <property type="project" value="InterPro"/>
</dbReference>
<dbReference type="PANTHER" id="PTHR30250">
    <property type="entry name" value="PST FAMILY PREDICTED COLANIC ACID TRANSPORTER"/>
    <property type="match status" value="1"/>
</dbReference>
<evidence type="ECO:0000256" key="6">
    <source>
        <dbReference type="SAM" id="Phobius"/>
    </source>
</evidence>
<feature type="transmembrane region" description="Helical" evidence="6">
    <location>
        <begin position="394"/>
        <end position="414"/>
    </location>
</feature>
<evidence type="ECO:0000313" key="7">
    <source>
        <dbReference type="EMBL" id="KMV34274.1"/>
    </source>
</evidence>
<feature type="transmembrane region" description="Helical" evidence="6">
    <location>
        <begin position="87"/>
        <end position="106"/>
    </location>
</feature>
<feature type="transmembrane region" description="Helical" evidence="6">
    <location>
        <begin position="223"/>
        <end position="244"/>
    </location>
</feature>
<gene>
    <name evidence="7" type="ORF">ACH50_12775</name>
</gene>
<dbReference type="Proteomes" id="UP000037315">
    <property type="component" value="Unassembled WGS sequence"/>
</dbReference>
<feature type="transmembrane region" description="Helical" evidence="6">
    <location>
        <begin position="337"/>
        <end position="359"/>
    </location>
</feature>
<sequence length="428" mass="47944">MEKLNFAKVTILSGIVTCLRLVCGLLISKVVAIYTGPAGIANLGQLQNFVTFVNGFISSQVSQGVNRYSAENKNDYSKAQPYWRASVKLSTIACCFIISIGVLFSGKLSAYLFHRTDLYWLIIVALCVLPLNIINNIFLGVLNGLNEYNKFFLANIFAIMSSLLSMTGLVYFFGLKGALISAALNNAVAGTWLIFIIMKRPWFKWKYWVGQVPTHHIAEMRKYFLMGIIGALTGPISLIAVRTILTNDFSLEDAGYWQAVAKISEAYLAVLTTALTVYYFPKTAAAKSYNEYISILKTGATVVVPLALIMAFSIFILKDIIIKVLFTADFTKARDLFLFQNIGDFLRICSWLFATILLAKGYFKINAILEIIFSIMFPVLVKIFVSHFALEGVSIAYCITYSLYFIVTACIYYWHLKTKVTHINDCIQ</sequence>
<dbReference type="InterPro" id="IPR050833">
    <property type="entry name" value="Poly_Biosynth_Transport"/>
</dbReference>
<keyword evidence="2" id="KW-1003">Cell membrane</keyword>
<comment type="caution">
    <text evidence="7">The sequence shown here is derived from an EMBL/GenBank/DDBJ whole genome shotgun (WGS) entry which is preliminary data.</text>
</comment>
<dbReference type="STRING" id="1121863.GCA_000621185_03088"/>
<dbReference type="InterPro" id="IPR044550">
    <property type="entry name" value="WzxE"/>
</dbReference>
<dbReference type="PANTHER" id="PTHR30250:SF30">
    <property type="entry name" value="LIPID III FLIPPASE"/>
    <property type="match status" value="1"/>
</dbReference>
<feature type="transmembrane region" description="Helical" evidence="6">
    <location>
        <begin position="6"/>
        <end position="27"/>
    </location>
</feature>
<keyword evidence="5 6" id="KW-0472">Membrane</keyword>
<name>A0A0J8YA10_9ENTR</name>
<keyword evidence="4 6" id="KW-1133">Transmembrane helix</keyword>
<feature type="transmembrane region" description="Helical" evidence="6">
    <location>
        <begin position="118"/>
        <end position="139"/>
    </location>
</feature>
<comment type="subcellular location">
    <subcellularLocation>
        <location evidence="1">Cell membrane</location>
        <topology evidence="1">Multi-pass membrane protein</topology>
    </subcellularLocation>
</comment>
<organism evidence="7 8">
    <name type="scientific">Franconibacter pulveris</name>
    <dbReference type="NCBI Taxonomy" id="435910"/>
    <lineage>
        <taxon>Bacteria</taxon>
        <taxon>Pseudomonadati</taxon>
        <taxon>Pseudomonadota</taxon>
        <taxon>Gammaproteobacteria</taxon>
        <taxon>Enterobacterales</taxon>
        <taxon>Enterobacteriaceae</taxon>
        <taxon>Franconibacter</taxon>
    </lineage>
</organism>
<dbReference type="OrthoDB" id="9769862at2"/>
<feature type="transmembrane region" description="Helical" evidence="6">
    <location>
        <begin position="292"/>
        <end position="317"/>
    </location>
</feature>
<keyword evidence="3 6" id="KW-0812">Transmembrane</keyword>
<dbReference type="GO" id="GO:0005886">
    <property type="term" value="C:plasma membrane"/>
    <property type="evidence" value="ECO:0007669"/>
    <property type="project" value="UniProtKB-SubCell"/>
</dbReference>
<evidence type="ECO:0000256" key="2">
    <source>
        <dbReference type="ARBA" id="ARBA00022475"/>
    </source>
</evidence>
<feature type="transmembrane region" description="Helical" evidence="6">
    <location>
        <begin position="256"/>
        <end position="280"/>
    </location>
</feature>
<keyword evidence="8" id="KW-1185">Reference proteome</keyword>
<feature type="transmembrane region" description="Helical" evidence="6">
    <location>
        <begin position="179"/>
        <end position="198"/>
    </location>
</feature>
<feature type="transmembrane region" description="Helical" evidence="6">
    <location>
        <begin position="371"/>
        <end position="388"/>
    </location>
</feature>
<dbReference type="CDD" id="cd13125">
    <property type="entry name" value="MATE_like_10"/>
    <property type="match status" value="1"/>
</dbReference>
<proteinExistence type="predicted"/>
<dbReference type="RefSeq" id="WP_048888091.1">
    <property type="nucleotide sequence ID" value="NZ_LFEJ01000015.1"/>
</dbReference>
<evidence type="ECO:0000256" key="4">
    <source>
        <dbReference type="ARBA" id="ARBA00022989"/>
    </source>
</evidence>
<protein>
    <submittedName>
        <fullName evidence="7">Flippase</fullName>
    </submittedName>
</protein>
<dbReference type="PATRIC" id="fig|1656095.3.peg.2635"/>
<reference evidence="7 8" key="1">
    <citation type="submission" date="2015-06" db="EMBL/GenBank/DDBJ databases">
        <title>Genome sequencing of Cronobacter sp. strain DJ34 isolated from petroleum contaminated sludge of Duliajan Oil Fields, Assam, India.</title>
        <authorList>
            <person name="Pal S."/>
            <person name="Banerjee T.D."/>
            <person name="Roy A."/>
            <person name="Sar P."/>
            <person name="Kazy S.K."/>
        </authorList>
    </citation>
    <scope>NUCLEOTIDE SEQUENCE [LARGE SCALE GENOMIC DNA]</scope>
    <source>
        <strain evidence="7 8">DJ34</strain>
    </source>
</reference>
<accession>A0A0J8YA10</accession>